<evidence type="ECO:0000313" key="2">
    <source>
        <dbReference type="Proteomes" id="UP000465812"/>
    </source>
</evidence>
<keyword evidence="2" id="KW-1185">Reference proteome</keyword>
<gene>
    <name evidence="1" type="ORF">MMAN_52460</name>
</gene>
<proteinExistence type="predicted"/>
<evidence type="ECO:0000313" key="1">
    <source>
        <dbReference type="EMBL" id="BBY41112.1"/>
    </source>
</evidence>
<reference evidence="1 2" key="1">
    <citation type="journal article" date="2019" name="Emerg. Microbes Infect.">
        <title>Comprehensive subspecies identification of 175 nontuberculous mycobacteria species based on 7547 genomic profiles.</title>
        <authorList>
            <person name="Matsumoto Y."/>
            <person name="Kinjo T."/>
            <person name="Motooka D."/>
            <person name="Nabeya D."/>
            <person name="Jung N."/>
            <person name="Uechi K."/>
            <person name="Horii T."/>
            <person name="Iida T."/>
            <person name="Fujita J."/>
            <person name="Nakamura S."/>
        </authorList>
    </citation>
    <scope>NUCLEOTIDE SEQUENCE [LARGE SCALE GENOMIC DNA]</scope>
    <source>
        <strain evidence="1 2">JCM 18113</strain>
    </source>
</reference>
<organism evidence="1 2">
    <name type="scientific">Mycobacterium mantenii</name>
    <dbReference type="NCBI Taxonomy" id="560555"/>
    <lineage>
        <taxon>Bacteria</taxon>
        <taxon>Bacillati</taxon>
        <taxon>Actinomycetota</taxon>
        <taxon>Actinomycetes</taxon>
        <taxon>Mycobacteriales</taxon>
        <taxon>Mycobacteriaceae</taxon>
        <taxon>Mycobacterium</taxon>
        <taxon>Mycobacterium avium complex (MAC)</taxon>
    </lineage>
</organism>
<dbReference type="Proteomes" id="UP000465812">
    <property type="component" value="Chromosome"/>
</dbReference>
<protein>
    <submittedName>
        <fullName evidence="1">Uncharacterized protein</fullName>
    </submittedName>
</protein>
<name>A0ABM7JZV8_MYCNT</name>
<sequence length="47" mass="4965">MAACHLVASSRRERRGPSEIVLAERFGDDVGTKDPSHPIGYAAGIAV</sequence>
<dbReference type="RefSeq" id="WP_158086091.1">
    <property type="nucleotide sequence ID" value="NZ_AP022590.1"/>
</dbReference>
<dbReference type="EMBL" id="AP022590">
    <property type="protein sequence ID" value="BBY41112.1"/>
    <property type="molecule type" value="Genomic_DNA"/>
</dbReference>
<accession>A0ABM7JZV8</accession>